<evidence type="ECO:0000259" key="8">
    <source>
        <dbReference type="PROSITE" id="PS50862"/>
    </source>
</evidence>
<evidence type="ECO:0000256" key="7">
    <source>
        <dbReference type="ARBA" id="ARBA00048573"/>
    </source>
</evidence>
<reference evidence="9" key="1">
    <citation type="submission" date="2020-05" db="EMBL/GenBank/DDBJ databases">
        <authorList>
            <person name="Chiriac C."/>
            <person name="Salcher M."/>
            <person name="Ghai R."/>
            <person name="Kavagutti S V."/>
        </authorList>
    </citation>
    <scope>NUCLEOTIDE SEQUENCE</scope>
</reference>
<dbReference type="InterPro" id="IPR044136">
    <property type="entry name" value="Lys-tRNA-ligase_II_N"/>
</dbReference>
<evidence type="ECO:0000256" key="3">
    <source>
        <dbReference type="ARBA" id="ARBA00022723"/>
    </source>
</evidence>
<keyword evidence="6 9" id="KW-0030">Aminoacyl-tRNA synthetase</keyword>
<proteinExistence type="inferred from homology"/>
<dbReference type="NCBIfam" id="TIGR00499">
    <property type="entry name" value="lysS_bact"/>
    <property type="match status" value="1"/>
</dbReference>
<keyword evidence="2" id="KW-0436">Ligase</keyword>
<dbReference type="Pfam" id="PF01336">
    <property type="entry name" value="tRNA_anti-codon"/>
    <property type="match status" value="1"/>
</dbReference>
<dbReference type="PROSITE" id="PS50862">
    <property type="entry name" value="AA_TRNA_LIGASE_II"/>
    <property type="match status" value="1"/>
</dbReference>
<dbReference type="InterPro" id="IPR012340">
    <property type="entry name" value="NA-bd_OB-fold"/>
</dbReference>
<dbReference type="Gene3D" id="2.40.50.140">
    <property type="entry name" value="Nucleic acid-binding proteins"/>
    <property type="match status" value="1"/>
</dbReference>
<dbReference type="Pfam" id="PF00152">
    <property type="entry name" value="tRNA-synt_2"/>
    <property type="match status" value="1"/>
</dbReference>
<sequence length="529" mass="60075">MSTENDLIEIRKRNHIDINGGIYPLALEGQKIGDVLFTFNSNVQSLNPQDLGNSIIINGRIKFIRRNGGIAFVKLTDGTGSVQIIFSKAVLGDSFTQLKLLDLGDIISVDGKACLSKTNEKSLLVTNWSILTKAHRPPPEKYLGISNVETKYRKRYLDLMSDIDSRSVFAIRSRAIRAIRDFMESNDFMEVETSTLNSVNSGANAKPFTTHHNALDTDLFLRIAPELYLKRLLVGGFDRVYEIGRNYRNEGIDTRHNPEFTMIEFYEAYASFPKLIKQTKSLLTWIDYQLNTVDQDIFWKPFYDKCRAERTFASWNDSVSIPMFDAVNKACDKAELIIGDHINVLDQPGSNMLDLHVNNMQNERLQKIDIKGLFNSLTECLSSGEKIAVLFEYVAEPFLTEDYRTEDGKLSLPVFITEYPSAICPLARRSDRNPNLCDRFELFVDGRELANAFQELNDPDEQAEKFQEQLIANSKDAMDYDADYVEALEYGMPPATGFGMGIERLVMLLVNAKNIRDVILFPTLKPVVK</sequence>
<dbReference type="InterPro" id="IPR004364">
    <property type="entry name" value="Aa-tRNA-synt_II"/>
</dbReference>
<dbReference type="EMBL" id="LR797252">
    <property type="protein sequence ID" value="CAB4196783.1"/>
    <property type="molecule type" value="Genomic_DNA"/>
</dbReference>
<dbReference type="PANTHER" id="PTHR42918:SF15">
    <property type="entry name" value="LYSINE--TRNA LIGASE, CHLOROPLASTIC_MITOCHONDRIAL"/>
    <property type="match status" value="1"/>
</dbReference>
<keyword evidence="5" id="KW-0067">ATP-binding</keyword>
<dbReference type="GO" id="GO:0004824">
    <property type="term" value="F:lysine-tRNA ligase activity"/>
    <property type="evidence" value="ECO:0007669"/>
    <property type="project" value="UniProtKB-EC"/>
</dbReference>
<dbReference type="InterPro" id="IPR002313">
    <property type="entry name" value="Lys-tRNA-ligase_II"/>
</dbReference>
<evidence type="ECO:0000313" key="9">
    <source>
        <dbReference type="EMBL" id="CAB4196783.1"/>
    </source>
</evidence>
<dbReference type="EC" id="6.1.1.6" evidence="1"/>
<dbReference type="SUPFAM" id="SSF55681">
    <property type="entry name" value="Class II aaRS and biotin synthetases"/>
    <property type="match status" value="1"/>
</dbReference>
<evidence type="ECO:0000256" key="4">
    <source>
        <dbReference type="ARBA" id="ARBA00022741"/>
    </source>
</evidence>
<dbReference type="GO" id="GO:0046872">
    <property type="term" value="F:metal ion binding"/>
    <property type="evidence" value="ECO:0007669"/>
    <property type="project" value="UniProtKB-KW"/>
</dbReference>
<name>A0A6J5RHD7_9CAUD</name>
<dbReference type="NCBIfam" id="NF001756">
    <property type="entry name" value="PRK00484.1"/>
    <property type="match status" value="1"/>
</dbReference>
<dbReference type="HAMAP" id="MF_00252">
    <property type="entry name" value="Lys_tRNA_synth_class2"/>
    <property type="match status" value="1"/>
</dbReference>
<keyword evidence="4" id="KW-0547">Nucleotide-binding</keyword>
<dbReference type="CDD" id="cd04322">
    <property type="entry name" value="LysRS_N"/>
    <property type="match status" value="1"/>
</dbReference>
<organism evidence="9">
    <name type="scientific">uncultured Caudovirales phage</name>
    <dbReference type="NCBI Taxonomy" id="2100421"/>
    <lineage>
        <taxon>Viruses</taxon>
        <taxon>Duplodnaviria</taxon>
        <taxon>Heunggongvirae</taxon>
        <taxon>Uroviricota</taxon>
        <taxon>Caudoviricetes</taxon>
        <taxon>Peduoviridae</taxon>
        <taxon>Maltschvirus</taxon>
        <taxon>Maltschvirus maltsch</taxon>
    </lineage>
</organism>
<evidence type="ECO:0000256" key="6">
    <source>
        <dbReference type="ARBA" id="ARBA00023146"/>
    </source>
</evidence>
<evidence type="ECO:0000256" key="1">
    <source>
        <dbReference type="ARBA" id="ARBA00013166"/>
    </source>
</evidence>
<feature type="domain" description="Aminoacyl-transfer RNA synthetases class-II family profile" evidence="8">
    <location>
        <begin position="169"/>
        <end position="526"/>
    </location>
</feature>
<dbReference type="InterPro" id="IPR045864">
    <property type="entry name" value="aa-tRNA-synth_II/BPL/LPL"/>
</dbReference>
<dbReference type="InterPro" id="IPR006195">
    <property type="entry name" value="aa-tRNA-synth_II"/>
</dbReference>
<dbReference type="PRINTS" id="PR00982">
    <property type="entry name" value="TRNASYNTHLYS"/>
</dbReference>
<dbReference type="GO" id="GO:0000049">
    <property type="term" value="F:tRNA binding"/>
    <property type="evidence" value="ECO:0007669"/>
    <property type="project" value="TreeGrafter"/>
</dbReference>
<evidence type="ECO:0000256" key="5">
    <source>
        <dbReference type="ARBA" id="ARBA00022840"/>
    </source>
</evidence>
<dbReference type="GO" id="GO:0005524">
    <property type="term" value="F:ATP binding"/>
    <property type="evidence" value="ECO:0007669"/>
    <property type="project" value="UniProtKB-KW"/>
</dbReference>
<comment type="catalytic activity">
    <reaction evidence="7">
        <text>tRNA(Lys) + L-lysine + ATP = L-lysyl-tRNA(Lys) + AMP + diphosphate</text>
        <dbReference type="Rhea" id="RHEA:20792"/>
        <dbReference type="Rhea" id="RHEA-COMP:9696"/>
        <dbReference type="Rhea" id="RHEA-COMP:9697"/>
        <dbReference type="ChEBI" id="CHEBI:30616"/>
        <dbReference type="ChEBI" id="CHEBI:32551"/>
        <dbReference type="ChEBI" id="CHEBI:33019"/>
        <dbReference type="ChEBI" id="CHEBI:78442"/>
        <dbReference type="ChEBI" id="CHEBI:78529"/>
        <dbReference type="ChEBI" id="CHEBI:456215"/>
        <dbReference type="EC" id="6.1.1.6"/>
    </reaction>
</comment>
<accession>A0A6J5RHD7</accession>
<dbReference type="InterPro" id="IPR004365">
    <property type="entry name" value="NA-bd_OB_tRNA"/>
</dbReference>
<keyword evidence="3" id="KW-0479">Metal-binding</keyword>
<protein>
    <recommendedName>
        <fullName evidence="1">lysine--tRNA ligase</fullName>
        <ecNumber evidence="1">6.1.1.6</ecNumber>
    </recommendedName>
</protein>
<gene>
    <name evidence="9" type="ORF">UFOVP1290_303</name>
</gene>
<dbReference type="SUPFAM" id="SSF50249">
    <property type="entry name" value="Nucleic acid-binding proteins"/>
    <property type="match status" value="1"/>
</dbReference>
<dbReference type="Gene3D" id="3.30.930.10">
    <property type="entry name" value="Bira Bifunctional Protein, Domain 2"/>
    <property type="match status" value="1"/>
</dbReference>
<evidence type="ECO:0000256" key="2">
    <source>
        <dbReference type="ARBA" id="ARBA00022598"/>
    </source>
</evidence>
<dbReference type="InterPro" id="IPR018149">
    <property type="entry name" value="Lys-tRNA-synth_II_C"/>
</dbReference>
<dbReference type="PANTHER" id="PTHR42918">
    <property type="entry name" value="LYSYL-TRNA SYNTHETASE"/>
    <property type="match status" value="1"/>
</dbReference>